<comment type="caution">
    <text evidence="1">The sequence shown here is derived from an EMBL/GenBank/DDBJ whole genome shotgun (WGS) entry which is preliminary data.</text>
</comment>
<sequence>MSLGYLGRARLLEEDKEYAIYEYSGENWNDKNSLSGDSLLYDGLILIKKSSLEEPKIHEKIKKMPNHRKKRVIKKITHFVDVEQKIKNGDIEIIKDCKNEFSQFSLDRYIATHLLHVIYIKYQELGSLPTKIMFIK</sequence>
<gene>
    <name evidence="1" type="ORF">QUV98_07785</name>
</gene>
<accession>A0ABT7UJ91</accession>
<reference evidence="2" key="1">
    <citation type="submission" date="2023-06" db="EMBL/GenBank/DDBJ databases">
        <title>Identification and characterization of horizontal gene transfer across gut microbiota members of farm animals based on homology search.</title>
        <authorList>
            <person name="Zeman M."/>
            <person name="Kubasova T."/>
            <person name="Jahodarova E."/>
            <person name="Nykrynova M."/>
            <person name="Rychlik I."/>
        </authorList>
    </citation>
    <scope>NUCLEOTIDE SEQUENCE [LARGE SCALE GENOMIC DNA]</scope>
    <source>
        <strain evidence="2">ET341</strain>
    </source>
</reference>
<keyword evidence="2" id="KW-1185">Reference proteome</keyword>
<protein>
    <submittedName>
        <fullName evidence="1">Uncharacterized protein</fullName>
    </submittedName>
</protein>
<evidence type="ECO:0000313" key="1">
    <source>
        <dbReference type="EMBL" id="MDM8196214.1"/>
    </source>
</evidence>
<evidence type="ECO:0000313" key="2">
    <source>
        <dbReference type="Proteomes" id="UP001529275"/>
    </source>
</evidence>
<proteinExistence type="predicted"/>
<dbReference type="Proteomes" id="UP001529275">
    <property type="component" value="Unassembled WGS sequence"/>
</dbReference>
<dbReference type="RefSeq" id="WP_289527874.1">
    <property type="nucleotide sequence ID" value="NZ_JAUDCK010000026.1"/>
</dbReference>
<dbReference type="EMBL" id="JAUDCK010000026">
    <property type="protein sequence ID" value="MDM8196214.1"/>
    <property type="molecule type" value="Genomic_DNA"/>
</dbReference>
<name>A0ABT7UJ91_9FIRM</name>
<organism evidence="1 2">
    <name type="scientific">Massilimicrobiota timonensis</name>
    <dbReference type="NCBI Taxonomy" id="1776392"/>
    <lineage>
        <taxon>Bacteria</taxon>
        <taxon>Bacillati</taxon>
        <taxon>Bacillota</taxon>
        <taxon>Erysipelotrichia</taxon>
        <taxon>Erysipelotrichales</taxon>
        <taxon>Erysipelotrichaceae</taxon>
        <taxon>Massilimicrobiota</taxon>
    </lineage>
</organism>